<dbReference type="AlphaFoldDB" id="A0A9D3LYY0"/>
<evidence type="ECO:0000313" key="1">
    <source>
        <dbReference type="EMBL" id="KAG5837700.1"/>
    </source>
</evidence>
<dbReference type="Proteomes" id="UP001044222">
    <property type="component" value="Chromosome 13"/>
</dbReference>
<organism evidence="1 2">
    <name type="scientific">Anguilla anguilla</name>
    <name type="common">European freshwater eel</name>
    <name type="synonym">Muraena anguilla</name>
    <dbReference type="NCBI Taxonomy" id="7936"/>
    <lineage>
        <taxon>Eukaryota</taxon>
        <taxon>Metazoa</taxon>
        <taxon>Chordata</taxon>
        <taxon>Craniata</taxon>
        <taxon>Vertebrata</taxon>
        <taxon>Euteleostomi</taxon>
        <taxon>Actinopterygii</taxon>
        <taxon>Neopterygii</taxon>
        <taxon>Teleostei</taxon>
        <taxon>Anguilliformes</taxon>
        <taxon>Anguillidae</taxon>
        <taxon>Anguilla</taxon>
    </lineage>
</organism>
<dbReference type="EMBL" id="JAFIRN010000013">
    <property type="protein sequence ID" value="KAG5837700.1"/>
    <property type="molecule type" value="Genomic_DNA"/>
</dbReference>
<comment type="caution">
    <text evidence="1">The sequence shown here is derived from an EMBL/GenBank/DDBJ whole genome shotgun (WGS) entry which is preliminary data.</text>
</comment>
<name>A0A9D3LYY0_ANGAN</name>
<keyword evidence="2" id="KW-1185">Reference proteome</keyword>
<proteinExistence type="predicted"/>
<protein>
    <submittedName>
        <fullName evidence="1">Uncharacterized protein</fullName>
    </submittedName>
</protein>
<evidence type="ECO:0000313" key="2">
    <source>
        <dbReference type="Proteomes" id="UP001044222"/>
    </source>
</evidence>
<reference evidence="1" key="1">
    <citation type="submission" date="2021-01" db="EMBL/GenBank/DDBJ databases">
        <title>A chromosome-scale assembly of European eel, Anguilla anguilla.</title>
        <authorList>
            <person name="Henkel C."/>
            <person name="Jong-Raadsen S.A."/>
            <person name="Dufour S."/>
            <person name="Weltzien F.-A."/>
            <person name="Palstra A.P."/>
            <person name="Pelster B."/>
            <person name="Spaink H.P."/>
            <person name="Van Den Thillart G.E."/>
            <person name="Jansen H."/>
            <person name="Zahm M."/>
            <person name="Klopp C."/>
            <person name="Cedric C."/>
            <person name="Louis A."/>
            <person name="Berthelot C."/>
            <person name="Parey E."/>
            <person name="Roest Crollius H."/>
            <person name="Montfort J."/>
            <person name="Robinson-Rechavi M."/>
            <person name="Bucao C."/>
            <person name="Bouchez O."/>
            <person name="Gislard M."/>
            <person name="Lluch J."/>
            <person name="Milhes M."/>
            <person name="Lampietro C."/>
            <person name="Lopez Roques C."/>
            <person name="Donnadieu C."/>
            <person name="Braasch I."/>
            <person name="Desvignes T."/>
            <person name="Postlethwait J."/>
            <person name="Bobe J."/>
            <person name="Guiguen Y."/>
            <person name="Dirks R."/>
        </authorList>
    </citation>
    <scope>NUCLEOTIDE SEQUENCE</scope>
    <source>
        <strain evidence="1">Tag_6206</strain>
        <tissue evidence="1">Liver</tissue>
    </source>
</reference>
<accession>A0A9D3LYY0</accession>
<sequence length="91" mass="10925">MLEKHWNSFFLSFLQNDKSRSSLLYKMFLTGWKKLKQLKRKERKQRLWIYFSVCTTCHSPFQVEKETSMSFYDEGQNMSTPFFSPCPPLPG</sequence>
<gene>
    <name evidence="1" type="ORF">ANANG_G00242210</name>
</gene>